<dbReference type="EMBL" id="CP054038">
    <property type="protein sequence ID" value="QKJ18403.1"/>
    <property type="molecule type" value="Genomic_DNA"/>
</dbReference>
<name>A0A7D4UAF3_9MICO</name>
<dbReference type="Gene3D" id="3.40.50.150">
    <property type="entry name" value="Vaccinia Virus protein VP39"/>
    <property type="match status" value="1"/>
</dbReference>
<keyword evidence="3" id="KW-0489">Methyltransferase</keyword>
<reference evidence="3 4" key="1">
    <citation type="submission" date="2020-05" db="EMBL/GenBank/DDBJ databases">
        <title>Strain PA2F3 complete genome.</title>
        <authorList>
            <person name="Kim Y.-S."/>
            <person name="Kim S.-J."/>
            <person name="Jung H.-k."/>
            <person name="Kim S.-E."/>
            <person name="Kim K.-H."/>
        </authorList>
    </citation>
    <scope>NUCLEOTIDE SEQUENCE [LARGE SCALE GENOMIC DNA]</scope>
    <source>
        <strain evidence="3 4">PA2F3</strain>
    </source>
</reference>
<dbReference type="CDD" id="cd02440">
    <property type="entry name" value="AdoMet_MTases"/>
    <property type="match status" value="1"/>
</dbReference>
<dbReference type="Gene3D" id="1.10.10.10">
    <property type="entry name" value="Winged helix-like DNA-binding domain superfamily/Winged helix DNA-binding domain"/>
    <property type="match status" value="1"/>
</dbReference>
<dbReference type="InterPro" id="IPR036388">
    <property type="entry name" value="WH-like_DNA-bd_sf"/>
</dbReference>
<dbReference type="SUPFAM" id="SSF53335">
    <property type="entry name" value="S-adenosyl-L-methionine-dependent methyltransferases"/>
    <property type="match status" value="1"/>
</dbReference>
<organism evidence="3 4">
    <name type="scientific">Microbacterium hominis</name>
    <dbReference type="NCBI Taxonomy" id="162426"/>
    <lineage>
        <taxon>Bacteria</taxon>
        <taxon>Bacillati</taxon>
        <taxon>Actinomycetota</taxon>
        <taxon>Actinomycetes</taxon>
        <taxon>Micrococcales</taxon>
        <taxon>Microbacteriaceae</taxon>
        <taxon>Microbacterium</taxon>
    </lineage>
</organism>
<dbReference type="RefSeq" id="WP_172988840.1">
    <property type="nucleotide sequence ID" value="NZ_CP054038.1"/>
</dbReference>
<dbReference type="InterPro" id="IPR025714">
    <property type="entry name" value="Methyltranfer_dom"/>
</dbReference>
<proteinExistence type="predicted"/>
<dbReference type="Pfam" id="PF21320">
    <property type="entry name" value="WHD_Rv2258c"/>
    <property type="match status" value="1"/>
</dbReference>
<evidence type="ECO:0000313" key="3">
    <source>
        <dbReference type="EMBL" id="QKJ18403.1"/>
    </source>
</evidence>
<dbReference type="PANTHER" id="PTHR45128">
    <property type="entry name" value="METHYLTRANSFERASE TYPE 11"/>
    <property type="match status" value="1"/>
</dbReference>
<accession>A0A7D4UAF3</accession>
<dbReference type="InterPro" id="IPR029063">
    <property type="entry name" value="SAM-dependent_MTases_sf"/>
</dbReference>
<dbReference type="GO" id="GO:0032259">
    <property type="term" value="P:methylation"/>
    <property type="evidence" value="ECO:0007669"/>
    <property type="project" value="UniProtKB-KW"/>
</dbReference>
<dbReference type="Pfam" id="PF13847">
    <property type="entry name" value="Methyltransf_31"/>
    <property type="match status" value="1"/>
</dbReference>
<protein>
    <submittedName>
        <fullName evidence="3">Methyltransferase domain-containing protein</fullName>
    </submittedName>
</protein>
<evidence type="ECO:0000259" key="1">
    <source>
        <dbReference type="Pfam" id="PF13847"/>
    </source>
</evidence>
<dbReference type="PANTHER" id="PTHR45128:SF2">
    <property type="entry name" value="METHYLTRANSFERASE DOMAIN-CONTAINING PROTEIN"/>
    <property type="match status" value="1"/>
</dbReference>
<dbReference type="AlphaFoldDB" id="A0A7D4UAF3"/>
<evidence type="ECO:0000259" key="2">
    <source>
        <dbReference type="Pfam" id="PF21320"/>
    </source>
</evidence>
<feature type="domain" description="S-adenosylmethionine-dependent methyltransferase Rv2258c-like winged HTH" evidence="2">
    <location>
        <begin position="30"/>
        <end position="103"/>
    </location>
</feature>
<dbReference type="InterPro" id="IPR036390">
    <property type="entry name" value="WH_DNA-bd_sf"/>
</dbReference>
<sequence>MTEQDTPVESVDAFADRVQSAALGWIDLMSIHLGSQLGWYRALAQAGPLDADELAAATGTHPRYAREWLEQQAATGLLRVAEPGDAPGPARFVLPPAAAEVLTDGTSLSYLEPLARMFASSGARMEDLIDAYRTGGGVSWERLGRHARQSQADMNRPWYEQELAGAMATHAPVHDMLSRPGARIADVGMGEGWSSIALATAFPGLRVEGFDVDHESVVAARANAERAGVADRVAFHEEDAARLPEFGPFDGVFAFECLHDMPHPVEVLAAARGAVAPGGHVVIMDEASAEWFAPDADDTERLLYGFSLFICLPDGMSHQPSAGTGTVFRQHTLRDYARAAGWSDARVIVPEFGMWRFYEIV</sequence>
<feature type="domain" description="Methyltransferase" evidence="1">
    <location>
        <begin position="180"/>
        <end position="301"/>
    </location>
</feature>
<dbReference type="SUPFAM" id="SSF46785">
    <property type="entry name" value="Winged helix' DNA-binding domain"/>
    <property type="match status" value="1"/>
</dbReference>
<gene>
    <name evidence="3" type="ORF">HQM25_02665</name>
</gene>
<dbReference type="InterPro" id="IPR053173">
    <property type="entry name" value="SAM-binding_MTase"/>
</dbReference>
<dbReference type="GO" id="GO:0008168">
    <property type="term" value="F:methyltransferase activity"/>
    <property type="evidence" value="ECO:0007669"/>
    <property type="project" value="UniProtKB-KW"/>
</dbReference>
<dbReference type="InterPro" id="IPR048711">
    <property type="entry name" value="WHD_Rv2258c"/>
</dbReference>
<evidence type="ECO:0000313" key="4">
    <source>
        <dbReference type="Proteomes" id="UP000502498"/>
    </source>
</evidence>
<keyword evidence="3" id="KW-0808">Transferase</keyword>
<dbReference type="Proteomes" id="UP000502498">
    <property type="component" value="Chromosome"/>
</dbReference>